<evidence type="ECO:0000259" key="2">
    <source>
        <dbReference type="Pfam" id="PF07940"/>
    </source>
</evidence>
<dbReference type="AlphaFoldDB" id="A0A6V8LHJ1"/>
<proteinExistence type="predicted"/>
<dbReference type="Proteomes" id="UP000482960">
    <property type="component" value="Unassembled WGS sequence"/>
</dbReference>
<organism evidence="3 4">
    <name type="scientific">Phytohabitans rumicis</name>
    <dbReference type="NCBI Taxonomy" id="1076125"/>
    <lineage>
        <taxon>Bacteria</taxon>
        <taxon>Bacillati</taxon>
        <taxon>Actinomycetota</taxon>
        <taxon>Actinomycetes</taxon>
        <taxon>Micromonosporales</taxon>
        <taxon>Micromonosporaceae</taxon>
    </lineage>
</organism>
<feature type="region of interest" description="Disordered" evidence="1">
    <location>
        <begin position="113"/>
        <end position="137"/>
    </location>
</feature>
<dbReference type="Gene3D" id="2.70.98.70">
    <property type="match status" value="1"/>
</dbReference>
<dbReference type="InterPro" id="IPR012480">
    <property type="entry name" value="Hepar_II_III_C"/>
</dbReference>
<gene>
    <name evidence="3" type="ORF">Prum_079930</name>
</gene>
<reference evidence="3 4" key="1">
    <citation type="submission" date="2020-03" db="EMBL/GenBank/DDBJ databases">
        <title>Whole genome shotgun sequence of Phytohabitans rumicis NBRC 108638.</title>
        <authorList>
            <person name="Komaki H."/>
            <person name="Tamura T."/>
        </authorList>
    </citation>
    <scope>NUCLEOTIDE SEQUENCE [LARGE SCALE GENOMIC DNA]</scope>
    <source>
        <strain evidence="3 4">NBRC 108638</strain>
    </source>
</reference>
<reference evidence="3 4" key="2">
    <citation type="submission" date="2020-03" db="EMBL/GenBank/DDBJ databases">
        <authorList>
            <person name="Ichikawa N."/>
            <person name="Kimura A."/>
            <person name="Kitahashi Y."/>
            <person name="Uohara A."/>
        </authorList>
    </citation>
    <scope>NUCLEOTIDE SEQUENCE [LARGE SCALE GENOMIC DNA]</scope>
    <source>
        <strain evidence="3 4">NBRC 108638</strain>
    </source>
</reference>
<feature type="domain" description="Heparinase II/III-like C-terminal" evidence="2">
    <location>
        <begin position="55"/>
        <end position="136"/>
    </location>
</feature>
<evidence type="ECO:0000313" key="4">
    <source>
        <dbReference type="Proteomes" id="UP000482960"/>
    </source>
</evidence>
<protein>
    <recommendedName>
        <fullName evidence="2">Heparinase II/III-like C-terminal domain-containing protein</fullName>
    </recommendedName>
</protein>
<sequence length="171" mass="19005">MPRHPATSLARELAALFDPPPSTGDFPYVGREWLPDTEVLVVRERPGRADGLFLAAKGGHNAENHNHNDVGTFIVALDGRPVLVDAGVGRYTRQTFSDRRYEIWTMRSTHHNVPEMNGREQAPAPPTGPRTWSARAPGWPWSCATRTRWGLASGRGGGRCGWTAAIRRRWS</sequence>
<accession>A0A6V8LHJ1</accession>
<evidence type="ECO:0000313" key="3">
    <source>
        <dbReference type="EMBL" id="GFJ94351.1"/>
    </source>
</evidence>
<dbReference type="Pfam" id="PF07940">
    <property type="entry name" value="Hepar_II_III_C"/>
    <property type="match status" value="1"/>
</dbReference>
<comment type="caution">
    <text evidence="3">The sequence shown here is derived from an EMBL/GenBank/DDBJ whole genome shotgun (WGS) entry which is preliminary data.</text>
</comment>
<name>A0A6V8LHJ1_9ACTN</name>
<dbReference type="GO" id="GO:0016829">
    <property type="term" value="F:lyase activity"/>
    <property type="evidence" value="ECO:0007669"/>
    <property type="project" value="InterPro"/>
</dbReference>
<dbReference type="EMBL" id="BLPG01000001">
    <property type="protein sequence ID" value="GFJ94351.1"/>
    <property type="molecule type" value="Genomic_DNA"/>
</dbReference>
<evidence type="ECO:0000256" key="1">
    <source>
        <dbReference type="SAM" id="MobiDB-lite"/>
    </source>
</evidence>
<keyword evidence="4" id="KW-1185">Reference proteome</keyword>